<dbReference type="Gene3D" id="2.60.120.430">
    <property type="entry name" value="Galactose-binding lectin"/>
    <property type="match status" value="1"/>
</dbReference>
<dbReference type="InterPro" id="IPR008979">
    <property type="entry name" value="Galactose-bd-like_sf"/>
</dbReference>
<dbReference type="EMBL" id="BAABJJ010000014">
    <property type="protein sequence ID" value="GAA4942179.1"/>
    <property type="molecule type" value="Genomic_DNA"/>
</dbReference>
<protein>
    <recommendedName>
        <fullName evidence="3">Glycosyl hydrolase family 16</fullName>
    </recommendedName>
</protein>
<comment type="caution">
    <text evidence="1">The sequence shown here is derived from an EMBL/GenBank/DDBJ whole genome shotgun (WGS) entry which is preliminary data.</text>
</comment>
<evidence type="ECO:0008006" key="3">
    <source>
        <dbReference type="Google" id="ProtNLM"/>
    </source>
</evidence>
<sequence>MKNIKFIYLKITLLFGLIFTMTVSCERDLSEDVEFGKFGTSGEVFIDGFSGGLSYDPFGDSKLDAFSVDSEVKYSGSASMRFDVPSFGDPLGAYAGATFRDASGRNLTGYDALTFWVKASQAAILNEVGFGNDFEGNKYLTTLNNVPLTTYWQKIIIPIPYASKLHQEKGMFWYAEGPENGFGYTFWIDDLKFEKLGTIGQPKPAIVNGEDLIQDTYTGVNLKVTGLTQTFNLGSGLNQTVSAAPSYFDFASSDPSLASVNEFGDIEIINDGAPVITASLAGVEAAGSLTVNSLGDFQLAPVPTRAPDNVTSIFSDSYTNSPVDFFNGFWEPYQTTLSADFQVEGNNILNYTNFNFVGNQFSNPTIDASQKSNVHIDMFIPSEVPSNMDFLITIVDFGIDQAQGGGDDTREQIFFDKSIWVSNTWITLEFPITLSSRNSIGQIIYENINFSSLGSFYLDNIYFYSE</sequence>
<dbReference type="PROSITE" id="PS51257">
    <property type="entry name" value="PROKAR_LIPOPROTEIN"/>
    <property type="match status" value="1"/>
</dbReference>
<organism evidence="1 2">
    <name type="scientific">Algibacter agarivorans</name>
    <dbReference type="NCBI Taxonomy" id="1109741"/>
    <lineage>
        <taxon>Bacteria</taxon>
        <taxon>Pseudomonadati</taxon>
        <taxon>Bacteroidota</taxon>
        <taxon>Flavobacteriia</taxon>
        <taxon>Flavobacteriales</taxon>
        <taxon>Flavobacteriaceae</taxon>
        <taxon>Algibacter</taxon>
    </lineage>
</organism>
<dbReference type="SUPFAM" id="SSF49785">
    <property type="entry name" value="Galactose-binding domain-like"/>
    <property type="match status" value="1"/>
</dbReference>
<evidence type="ECO:0000313" key="1">
    <source>
        <dbReference type="EMBL" id="GAA4942179.1"/>
    </source>
</evidence>
<evidence type="ECO:0000313" key="2">
    <source>
        <dbReference type="Proteomes" id="UP001501302"/>
    </source>
</evidence>
<dbReference type="RefSeq" id="WP_345191057.1">
    <property type="nucleotide sequence ID" value="NZ_BAABJJ010000014.1"/>
</dbReference>
<gene>
    <name evidence="1" type="ORF">GCM10023314_14080</name>
</gene>
<dbReference type="Proteomes" id="UP001501302">
    <property type="component" value="Unassembled WGS sequence"/>
</dbReference>
<accession>A0ABP9GG21</accession>
<reference evidence="2" key="1">
    <citation type="journal article" date="2019" name="Int. J. Syst. Evol. Microbiol.">
        <title>The Global Catalogue of Microorganisms (GCM) 10K type strain sequencing project: providing services to taxonomists for standard genome sequencing and annotation.</title>
        <authorList>
            <consortium name="The Broad Institute Genomics Platform"/>
            <consortium name="The Broad Institute Genome Sequencing Center for Infectious Disease"/>
            <person name="Wu L."/>
            <person name="Ma J."/>
        </authorList>
    </citation>
    <scope>NUCLEOTIDE SEQUENCE [LARGE SCALE GENOMIC DNA]</scope>
    <source>
        <strain evidence="2">JCM 18285</strain>
    </source>
</reference>
<keyword evidence="2" id="KW-1185">Reference proteome</keyword>
<proteinExistence type="predicted"/>
<name>A0ABP9GG21_9FLAO</name>